<gene>
    <name evidence="3" type="ORF">Q9312_12905</name>
</gene>
<feature type="signal peptide" evidence="1">
    <location>
        <begin position="1"/>
        <end position="22"/>
    </location>
</feature>
<dbReference type="RefSeq" id="WP_309201270.1">
    <property type="nucleotide sequence ID" value="NZ_CP133548.1"/>
</dbReference>
<dbReference type="EMBL" id="CP133548">
    <property type="protein sequence ID" value="WMS86118.1"/>
    <property type="molecule type" value="Genomic_DNA"/>
</dbReference>
<dbReference type="Proteomes" id="UP001239782">
    <property type="component" value="Chromosome"/>
</dbReference>
<proteinExistence type="predicted"/>
<keyword evidence="1" id="KW-0732">Signal</keyword>
<keyword evidence="4" id="KW-1185">Reference proteome</keyword>
<feature type="domain" description="DUF4124" evidence="2">
    <location>
        <begin position="13"/>
        <end position="49"/>
    </location>
</feature>
<dbReference type="InterPro" id="IPR025392">
    <property type="entry name" value="DUF4124"/>
</dbReference>
<evidence type="ECO:0000313" key="4">
    <source>
        <dbReference type="Proteomes" id="UP001239782"/>
    </source>
</evidence>
<dbReference type="KEGG" id="plei:Q9312_12905"/>
<accession>A0AA51RR36</accession>
<feature type="chain" id="PRO_5041398941" evidence="1">
    <location>
        <begin position="23"/>
        <end position="158"/>
    </location>
</feature>
<sequence>MKFNKWILLLTAMMLLSMGHSAEIYRWVDENGKVHYSDKPPKGAKKKAQQVIIDSTPEVAKKDTVARSASDRMAAANQWLSSTREKKEEKVAERDQAYQKKQQRIRDCKVLKRELKDFQNADVVYDYDENGERFYLSEQERDKLIHNIKQKMTQTCEE</sequence>
<evidence type="ECO:0000313" key="3">
    <source>
        <dbReference type="EMBL" id="WMS86118.1"/>
    </source>
</evidence>
<evidence type="ECO:0000259" key="2">
    <source>
        <dbReference type="Pfam" id="PF13511"/>
    </source>
</evidence>
<dbReference type="Pfam" id="PF13511">
    <property type="entry name" value="DUF4124"/>
    <property type="match status" value="1"/>
</dbReference>
<evidence type="ECO:0000256" key="1">
    <source>
        <dbReference type="SAM" id="SignalP"/>
    </source>
</evidence>
<reference evidence="3 4" key="1">
    <citation type="submission" date="2023-08" db="EMBL/GenBank/DDBJ databases">
        <title>Pleionea litopenaei sp. nov., isolated from stomach of juvenile Litopenaeus vannamei.</title>
        <authorList>
            <person name="Rho A.M."/>
            <person name="Hwang C.Y."/>
        </authorList>
    </citation>
    <scope>NUCLEOTIDE SEQUENCE [LARGE SCALE GENOMIC DNA]</scope>
    <source>
        <strain evidence="3 4">HL-JVS1</strain>
    </source>
</reference>
<protein>
    <submittedName>
        <fullName evidence="3">DUF4124 domain-containing protein</fullName>
    </submittedName>
</protein>
<name>A0AA51RR36_9GAMM</name>
<dbReference type="AlphaFoldDB" id="A0AA51RR36"/>
<organism evidence="3 4">
    <name type="scientific">Pleionea litopenaei</name>
    <dbReference type="NCBI Taxonomy" id="3070815"/>
    <lineage>
        <taxon>Bacteria</taxon>
        <taxon>Pseudomonadati</taxon>
        <taxon>Pseudomonadota</taxon>
        <taxon>Gammaproteobacteria</taxon>
        <taxon>Oceanospirillales</taxon>
        <taxon>Pleioneaceae</taxon>
        <taxon>Pleionea</taxon>
    </lineage>
</organism>